<evidence type="ECO:0000313" key="1">
    <source>
        <dbReference type="EMBL" id="KAK9019122.1"/>
    </source>
</evidence>
<dbReference type="EMBL" id="JBBPBN010000018">
    <property type="protein sequence ID" value="KAK9019122.1"/>
    <property type="molecule type" value="Genomic_DNA"/>
</dbReference>
<accession>A0ABR2S1K6</accession>
<name>A0ABR2S1K6_9ROSI</name>
<comment type="caution">
    <text evidence="1">The sequence shown here is derived from an EMBL/GenBank/DDBJ whole genome shotgun (WGS) entry which is preliminary data.</text>
</comment>
<gene>
    <name evidence="1" type="ORF">V6N11_034161</name>
</gene>
<proteinExistence type="predicted"/>
<sequence>MSCVAVNRWKNKDICSFKVHNKSFVDESHLLKPGLSCDHSGKQNKCMKITIDLVTVDSRNLISDVGSVPTKKSIHKKVIAKDISMDGGVSEIFGIASYNINDKQDLPVK</sequence>
<protein>
    <submittedName>
        <fullName evidence="1">Uncharacterized protein</fullName>
    </submittedName>
</protein>
<keyword evidence="2" id="KW-1185">Reference proteome</keyword>
<dbReference type="Proteomes" id="UP001396334">
    <property type="component" value="Unassembled WGS sequence"/>
</dbReference>
<evidence type="ECO:0000313" key="2">
    <source>
        <dbReference type="Proteomes" id="UP001396334"/>
    </source>
</evidence>
<organism evidence="1 2">
    <name type="scientific">Hibiscus sabdariffa</name>
    <name type="common">roselle</name>
    <dbReference type="NCBI Taxonomy" id="183260"/>
    <lineage>
        <taxon>Eukaryota</taxon>
        <taxon>Viridiplantae</taxon>
        <taxon>Streptophyta</taxon>
        <taxon>Embryophyta</taxon>
        <taxon>Tracheophyta</taxon>
        <taxon>Spermatophyta</taxon>
        <taxon>Magnoliopsida</taxon>
        <taxon>eudicotyledons</taxon>
        <taxon>Gunneridae</taxon>
        <taxon>Pentapetalae</taxon>
        <taxon>rosids</taxon>
        <taxon>malvids</taxon>
        <taxon>Malvales</taxon>
        <taxon>Malvaceae</taxon>
        <taxon>Malvoideae</taxon>
        <taxon>Hibiscus</taxon>
    </lineage>
</organism>
<reference evidence="1 2" key="1">
    <citation type="journal article" date="2024" name="G3 (Bethesda)">
        <title>Genome assembly of Hibiscus sabdariffa L. provides insights into metabolisms of medicinal natural products.</title>
        <authorList>
            <person name="Kim T."/>
        </authorList>
    </citation>
    <scope>NUCLEOTIDE SEQUENCE [LARGE SCALE GENOMIC DNA]</scope>
    <source>
        <strain evidence="1">TK-2024</strain>
        <tissue evidence="1">Old leaves</tissue>
    </source>
</reference>